<sequence length="257" mass="29478">MFLPGFDIGAFPNHLNRSSFIAPIARGKRKRHQQTEMVTRKDCVLEYTGEQLDEADGDLIMALIAFAQAYQLGTPVPLNRAELLRKLKRGTGKSQYDWLYKSMKRLREGVLFLEARKPDGSTRYSVGKMQSFNVLKDLDYDGASEAYSFVLDPRWVVMFGNREYSLIDWDKRMQIGRGQDMAKTLQRLLATSADSVQRYALDWLKEKMEYASPIRKYREALQAAVHELERLEIIAKGSIENSTKGKSQLVVWLQPSA</sequence>
<dbReference type="EMBL" id="VVIW01000055">
    <property type="protein sequence ID" value="NHZ45017.1"/>
    <property type="molecule type" value="Genomic_DNA"/>
</dbReference>
<gene>
    <name evidence="1" type="ORF">F1609_33480</name>
</gene>
<keyword evidence="2" id="KW-1185">Reference proteome</keyword>
<evidence type="ECO:0008006" key="3">
    <source>
        <dbReference type="Google" id="ProtNLM"/>
    </source>
</evidence>
<name>A0ABX0ML74_9BURK</name>
<comment type="caution">
    <text evidence="1">The sequence shown here is derived from an EMBL/GenBank/DDBJ whole genome shotgun (WGS) entry which is preliminary data.</text>
</comment>
<reference evidence="1 2" key="1">
    <citation type="submission" date="2019-09" db="EMBL/GenBank/DDBJ databases">
        <title>Taxonomy of Antarctic Massilia spp.: description of Massilia rubra sp. nov., Massilia aquatica sp. nov., Massilia mucilaginosa sp. nov., Massilia frigida sp. nov. isolated from streams, lakes and regoliths.</title>
        <authorList>
            <person name="Holochova P."/>
            <person name="Sedlacek I."/>
            <person name="Kralova S."/>
            <person name="Maslanova I."/>
            <person name="Busse H.-J."/>
            <person name="Stankova E."/>
            <person name="Vrbovska V."/>
            <person name="Kovarovic V."/>
            <person name="Bartak M."/>
            <person name="Svec P."/>
            <person name="Pantucek R."/>
        </authorList>
    </citation>
    <scope>NUCLEOTIDE SEQUENCE [LARGE SCALE GENOMIC DNA]</scope>
    <source>
        <strain evidence="1 2">CCM 8693</strain>
    </source>
</reference>
<evidence type="ECO:0000313" key="2">
    <source>
        <dbReference type="Proteomes" id="UP000819052"/>
    </source>
</evidence>
<evidence type="ECO:0000313" key="1">
    <source>
        <dbReference type="EMBL" id="NHZ45017.1"/>
    </source>
</evidence>
<proteinExistence type="predicted"/>
<organism evidence="1 2">
    <name type="scientific">Massilia aquatica</name>
    <dbReference type="NCBI Taxonomy" id="2609000"/>
    <lineage>
        <taxon>Bacteria</taxon>
        <taxon>Pseudomonadati</taxon>
        <taxon>Pseudomonadota</taxon>
        <taxon>Betaproteobacteria</taxon>
        <taxon>Burkholderiales</taxon>
        <taxon>Oxalobacteraceae</taxon>
        <taxon>Telluria group</taxon>
        <taxon>Massilia</taxon>
    </lineage>
</organism>
<accession>A0ABX0ML74</accession>
<dbReference type="Proteomes" id="UP000819052">
    <property type="component" value="Unassembled WGS sequence"/>
</dbReference>
<protein>
    <recommendedName>
        <fullName evidence="3">TrfA protein</fullName>
    </recommendedName>
</protein>